<accession>A0A8H6XH32</accession>
<evidence type="ECO:0000313" key="3">
    <source>
        <dbReference type="Proteomes" id="UP000620124"/>
    </source>
</evidence>
<feature type="region of interest" description="Disordered" evidence="1">
    <location>
        <begin position="237"/>
        <end position="270"/>
    </location>
</feature>
<organism evidence="2 3">
    <name type="scientific">Mycena venus</name>
    <dbReference type="NCBI Taxonomy" id="2733690"/>
    <lineage>
        <taxon>Eukaryota</taxon>
        <taxon>Fungi</taxon>
        <taxon>Dikarya</taxon>
        <taxon>Basidiomycota</taxon>
        <taxon>Agaricomycotina</taxon>
        <taxon>Agaricomycetes</taxon>
        <taxon>Agaricomycetidae</taxon>
        <taxon>Agaricales</taxon>
        <taxon>Marasmiineae</taxon>
        <taxon>Mycenaceae</taxon>
        <taxon>Mycena</taxon>
    </lineage>
</organism>
<reference evidence="2" key="1">
    <citation type="submission" date="2020-05" db="EMBL/GenBank/DDBJ databases">
        <title>Mycena genomes resolve the evolution of fungal bioluminescence.</title>
        <authorList>
            <person name="Tsai I.J."/>
        </authorList>
    </citation>
    <scope>NUCLEOTIDE SEQUENCE</scope>
    <source>
        <strain evidence="2">CCC161011</strain>
    </source>
</reference>
<dbReference type="OrthoDB" id="6359816at2759"/>
<comment type="caution">
    <text evidence="2">The sequence shown here is derived from an EMBL/GenBank/DDBJ whole genome shotgun (WGS) entry which is preliminary data.</text>
</comment>
<sequence length="431" mass="47131">MEKIAEEWTSTGIKSVFKLSLEAFLDRGQWPTSVGAGTQSTVICGFGWRFSFQVDAQPASSPVVDNAGNRIESFQLQLFFDPYLIREGAYGAITLTTQLKNLISQEDPAPVTLTLPPGYRQSGSPSLGKYVYPSNASTPSISITVSFSATLGLTLPHSLEPQMERALEETLAGKELVDIKFYAFSRRGSECVTHPLPLFANSGLLQGFSKDLDNLLIGHGFSESAAVDLDMHEPEEHSFDDYGYDSDSDLESEAGDSEQPATSVDGSLADGIRKTDSTNLSGKGMRMGRVIVLKDTAFKTWKALLYYLYTKQVNFRPLKSEGTEQIAVSGPTCSPKSMYRLADKLGLEDLRVLALASISSRLSENNILQEVFSFYSSVYPVIQDLEIGILASNFSDKASEGLKEISKAICEGEKPYCADTLFKVIRKMGGK</sequence>
<proteinExistence type="predicted"/>
<dbReference type="EMBL" id="JACAZI010000019">
    <property type="protein sequence ID" value="KAF7340387.1"/>
    <property type="molecule type" value="Genomic_DNA"/>
</dbReference>
<evidence type="ECO:0000256" key="1">
    <source>
        <dbReference type="SAM" id="MobiDB-lite"/>
    </source>
</evidence>
<feature type="compositionally biased region" description="Acidic residues" evidence="1">
    <location>
        <begin position="242"/>
        <end position="256"/>
    </location>
</feature>
<evidence type="ECO:0000313" key="2">
    <source>
        <dbReference type="EMBL" id="KAF7340387.1"/>
    </source>
</evidence>
<dbReference type="Gene3D" id="3.30.710.10">
    <property type="entry name" value="Potassium Channel Kv1.1, Chain A"/>
    <property type="match status" value="1"/>
</dbReference>
<evidence type="ECO:0008006" key="4">
    <source>
        <dbReference type="Google" id="ProtNLM"/>
    </source>
</evidence>
<dbReference type="Proteomes" id="UP000620124">
    <property type="component" value="Unassembled WGS sequence"/>
</dbReference>
<dbReference type="AlphaFoldDB" id="A0A8H6XH32"/>
<dbReference type="InterPro" id="IPR011333">
    <property type="entry name" value="SKP1/BTB/POZ_sf"/>
</dbReference>
<name>A0A8H6XH32_9AGAR</name>
<keyword evidence="3" id="KW-1185">Reference proteome</keyword>
<gene>
    <name evidence="2" type="ORF">MVEN_01958200</name>
</gene>
<protein>
    <recommendedName>
        <fullName evidence="4">BTB domain-containing protein</fullName>
    </recommendedName>
</protein>